<dbReference type="AlphaFoldDB" id="A0A2T5ILR1"/>
<gene>
    <name evidence="1" type="ORF">C8U37_107133</name>
</gene>
<proteinExistence type="predicted"/>
<accession>A0A2T5ILR1</accession>
<comment type="caution">
    <text evidence="1">The sequence shown here is derived from an EMBL/GenBank/DDBJ whole genome shotgun (WGS) entry which is preliminary data.</text>
</comment>
<sequence>MNENNLKWLCSPSEDEEVWQSSEYFDTKEEAINAGKKALREFIENPENEYDQSDVLGHVYEEYEGVHTVFAVGQAFSPHLCIDAGDVIENLQEQAGDCCGEVAENYLDDVTKGELEDLEEALNDALQKWLTEYNHQPTFHYINNVEKIELEDTDAE</sequence>
<dbReference type="Proteomes" id="UP000244161">
    <property type="component" value="Unassembled WGS sequence"/>
</dbReference>
<dbReference type="RefSeq" id="WP_108032426.1">
    <property type="nucleotide sequence ID" value="NZ_QAOM01000007.1"/>
</dbReference>
<organism evidence="1 2">
    <name type="scientific">Trichococcus patagoniensis</name>
    <dbReference type="NCBI Taxonomy" id="382641"/>
    <lineage>
        <taxon>Bacteria</taxon>
        <taxon>Bacillati</taxon>
        <taxon>Bacillota</taxon>
        <taxon>Bacilli</taxon>
        <taxon>Lactobacillales</taxon>
        <taxon>Carnobacteriaceae</taxon>
        <taxon>Trichococcus</taxon>
    </lineage>
</organism>
<name>A0A2T5ILR1_9LACT</name>
<evidence type="ECO:0000313" key="2">
    <source>
        <dbReference type="Proteomes" id="UP000244161"/>
    </source>
</evidence>
<dbReference type="OrthoDB" id="2665220at2"/>
<protein>
    <submittedName>
        <fullName evidence="1">Uncharacterized protein</fullName>
    </submittedName>
</protein>
<dbReference type="EMBL" id="QAOM01000007">
    <property type="protein sequence ID" value="PTQ84765.1"/>
    <property type="molecule type" value="Genomic_DNA"/>
</dbReference>
<reference evidence="1 2" key="1">
    <citation type="submission" date="2018-04" db="EMBL/GenBank/DDBJ databases">
        <title>Genomic Encyclopedia of Archaeal and Bacterial Type Strains, Phase II (KMG-II): from individual species to whole genera.</title>
        <authorList>
            <person name="Goeker M."/>
        </authorList>
    </citation>
    <scope>NUCLEOTIDE SEQUENCE [LARGE SCALE GENOMIC DNA]</scope>
    <source>
        <strain evidence="1 2">DSM 18806</strain>
    </source>
</reference>
<evidence type="ECO:0000313" key="1">
    <source>
        <dbReference type="EMBL" id="PTQ84765.1"/>
    </source>
</evidence>
<keyword evidence="2" id="KW-1185">Reference proteome</keyword>